<feature type="region of interest" description="Disordered" evidence="5">
    <location>
        <begin position="321"/>
        <end position="376"/>
    </location>
</feature>
<feature type="transmembrane region" description="Helical" evidence="6">
    <location>
        <begin position="146"/>
        <end position="173"/>
    </location>
</feature>
<dbReference type="PANTHER" id="PTHR21389:SF0">
    <property type="entry name" value="ETOPOSIDE-INDUCED PROTEIN 2.4 HOMOLOG"/>
    <property type="match status" value="1"/>
</dbReference>
<evidence type="ECO:0000256" key="4">
    <source>
        <dbReference type="ARBA" id="ARBA00023136"/>
    </source>
</evidence>
<dbReference type="PANTHER" id="PTHR21389">
    <property type="entry name" value="P53 INDUCED PROTEIN"/>
    <property type="match status" value="1"/>
</dbReference>
<accession>A0A9P5PTF5</accession>
<evidence type="ECO:0000313" key="7">
    <source>
        <dbReference type="EMBL" id="KAF9069698.1"/>
    </source>
</evidence>
<dbReference type="AlphaFoldDB" id="A0A9P5PTF5"/>
<dbReference type="GO" id="GO:0016236">
    <property type="term" value="P:macroautophagy"/>
    <property type="evidence" value="ECO:0007669"/>
    <property type="project" value="TreeGrafter"/>
</dbReference>
<dbReference type="GO" id="GO:0016020">
    <property type="term" value="C:membrane"/>
    <property type="evidence" value="ECO:0007669"/>
    <property type="project" value="UniProtKB-SubCell"/>
</dbReference>
<dbReference type="Pfam" id="PF07264">
    <property type="entry name" value="EI24"/>
    <property type="match status" value="1"/>
</dbReference>
<protein>
    <submittedName>
        <fullName evidence="7">Etoposide-induced protein 2.4-domain-containing protein</fullName>
    </submittedName>
</protein>
<proteinExistence type="predicted"/>
<keyword evidence="3 6" id="KW-1133">Transmembrane helix</keyword>
<dbReference type="OrthoDB" id="266518at2759"/>
<feature type="compositionally biased region" description="Polar residues" evidence="5">
    <location>
        <begin position="350"/>
        <end position="368"/>
    </location>
</feature>
<keyword evidence="2 6" id="KW-0812">Transmembrane</keyword>
<evidence type="ECO:0000256" key="3">
    <source>
        <dbReference type="ARBA" id="ARBA00022989"/>
    </source>
</evidence>
<comment type="subcellular location">
    <subcellularLocation>
        <location evidence="1">Membrane</location>
        <topology evidence="1">Multi-pass membrane protein</topology>
    </subcellularLocation>
</comment>
<reference evidence="7" key="1">
    <citation type="submission" date="2020-11" db="EMBL/GenBank/DDBJ databases">
        <authorList>
            <consortium name="DOE Joint Genome Institute"/>
            <person name="Ahrendt S."/>
            <person name="Riley R."/>
            <person name="Andreopoulos W."/>
            <person name="Labutti K."/>
            <person name="Pangilinan J."/>
            <person name="Ruiz-Duenas F.J."/>
            <person name="Barrasa J.M."/>
            <person name="Sanchez-Garcia M."/>
            <person name="Camarero S."/>
            <person name="Miyauchi S."/>
            <person name="Serrano A."/>
            <person name="Linde D."/>
            <person name="Babiker R."/>
            <person name="Drula E."/>
            <person name="Ayuso-Fernandez I."/>
            <person name="Pacheco R."/>
            <person name="Padilla G."/>
            <person name="Ferreira P."/>
            <person name="Barriuso J."/>
            <person name="Kellner H."/>
            <person name="Castanera R."/>
            <person name="Alfaro M."/>
            <person name="Ramirez L."/>
            <person name="Pisabarro A.G."/>
            <person name="Kuo A."/>
            <person name="Tritt A."/>
            <person name="Lipzen A."/>
            <person name="He G."/>
            <person name="Yan M."/>
            <person name="Ng V."/>
            <person name="Cullen D."/>
            <person name="Martin F."/>
            <person name="Rosso M.-N."/>
            <person name="Henrissat B."/>
            <person name="Hibbett D."/>
            <person name="Martinez A.T."/>
            <person name="Grigoriev I.V."/>
        </authorList>
    </citation>
    <scope>NUCLEOTIDE SEQUENCE</scope>
    <source>
        <strain evidence="7">AH 40177</strain>
    </source>
</reference>
<evidence type="ECO:0000256" key="2">
    <source>
        <dbReference type="ARBA" id="ARBA00022692"/>
    </source>
</evidence>
<feature type="transmembrane region" description="Helical" evidence="6">
    <location>
        <begin position="300"/>
        <end position="322"/>
    </location>
</feature>
<comment type="caution">
    <text evidence="7">The sequence shown here is derived from an EMBL/GenBank/DDBJ whole genome shotgun (WGS) entry which is preliminary data.</text>
</comment>
<dbReference type="GO" id="GO:0005783">
    <property type="term" value="C:endoplasmic reticulum"/>
    <property type="evidence" value="ECO:0007669"/>
    <property type="project" value="TreeGrafter"/>
</dbReference>
<evidence type="ECO:0000256" key="5">
    <source>
        <dbReference type="SAM" id="MobiDB-lite"/>
    </source>
</evidence>
<name>A0A9P5PTF5_9AGAR</name>
<evidence type="ECO:0000256" key="6">
    <source>
        <dbReference type="SAM" id="Phobius"/>
    </source>
</evidence>
<feature type="transmembrane region" description="Helical" evidence="6">
    <location>
        <begin position="228"/>
        <end position="261"/>
    </location>
</feature>
<evidence type="ECO:0000313" key="8">
    <source>
        <dbReference type="Proteomes" id="UP000772434"/>
    </source>
</evidence>
<dbReference type="Proteomes" id="UP000772434">
    <property type="component" value="Unassembled WGS sequence"/>
</dbReference>
<feature type="transmembrane region" description="Helical" evidence="6">
    <location>
        <begin position="62"/>
        <end position="83"/>
    </location>
</feature>
<feature type="transmembrane region" description="Helical" evidence="6">
    <location>
        <begin position="103"/>
        <end position="125"/>
    </location>
</feature>
<feature type="transmembrane region" description="Helical" evidence="6">
    <location>
        <begin position="185"/>
        <end position="207"/>
    </location>
</feature>
<dbReference type="EMBL" id="JADNRY010000048">
    <property type="protein sequence ID" value="KAF9069698.1"/>
    <property type="molecule type" value="Genomic_DNA"/>
</dbReference>
<sequence length="376" mass="42193">MSFPPPNPSSRSLYPSFLSVQESIFLQLTWAKHGFIDGFRWDHVIGVVAGDAEIRSNIYKSLLLNTLSLISIYTFDLLLLPLVQDQLGQQKWMHRNVGSFYQVLWLFPVIGISFYLNSSWCSIIASRTFTLKHGSRRSAASEPATYTGMLTSIATSAYRIVMVFTSLVVSFALNNLPSIPYLPNVGPLLGFCFLCWLDSYYLFEFVWVARGLSLSRRIRYLEERWAYYLAFGLPSAALCTLGTGLANAAIFALVFPLYVVMAMHAQPVPFDPYSPYDSRKSSESDVIRHPSPFVPIRLPVFALVMFLNDWIVRIISVGGYGTRSTSHAHRRRMSEDSESVEEGGPRAGSRSVTPGINFSSRGSTSSRINIGKRKMD</sequence>
<keyword evidence="8" id="KW-1185">Reference proteome</keyword>
<dbReference type="InterPro" id="IPR059112">
    <property type="entry name" value="CysZ/EI24"/>
</dbReference>
<keyword evidence="4 6" id="KW-0472">Membrane</keyword>
<evidence type="ECO:0000256" key="1">
    <source>
        <dbReference type="ARBA" id="ARBA00004141"/>
    </source>
</evidence>
<gene>
    <name evidence="7" type="ORF">BDP27DRAFT_1293693</name>
</gene>
<organism evidence="7 8">
    <name type="scientific">Rhodocollybia butyracea</name>
    <dbReference type="NCBI Taxonomy" id="206335"/>
    <lineage>
        <taxon>Eukaryota</taxon>
        <taxon>Fungi</taxon>
        <taxon>Dikarya</taxon>
        <taxon>Basidiomycota</taxon>
        <taxon>Agaricomycotina</taxon>
        <taxon>Agaricomycetes</taxon>
        <taxon>Agaricomycetidae</taxon>
        <taxon>Agaricales</taxon>
        <taxon>Marasmiineae</taxon>
        <taxon>Omphalotaceae</taxon>
        <taxon>Rhodocollybia</taxon>
    </lineage>
</organism>